<evidence type="ECO:0000313" key="2">
    <source>
        <dbReference type="Proteomes" id="UP001444661"/>
    </source>
</evidence>
<protein>
    <submittedName>
        <fullName evidence="1">Uncharacterized protein</fullName>
    </submittedName>
</protein>
<sequence>MEESEDRCYVAENYWTFRACRGDGPVAVPEEGDRVLGCIDHYFQEGGPLSKEEVKGASDGLRELFMNSDYAGMMEAEEVELYDDGPYGYGW</sequence>
<comment type="caution">
    <text evidence="1">The sequence shown here is derived from an EMBL/GenBank/DDBJ whole genome shotgun (WGS) entry which is preliminary data.</text>
</comment>
<reference evidence="1 2" key="1">
    <citation type="submission" date="2023-01" db="EMBL/GenBank/DDBJ databases">
        <title>Analysis of 21 Apiospora genomes using comparative genomics revels a genus with tremendous synthesis potential of carbohydrate active enzymes and secondary metabolites.</title>
        <authorList>
            <person name="Sorensen T."/>
        </authorList>
    </citation>
    <scope>NUCLEOTIDE SEQUENCE [LARGE SCALE GENOMIC DNA]</scope>
    <source>
        <strain evidence="1 2">CBS 33761</strain>
    </source>
</reference>
<name>A0ABR1T0K6_9PEZI</name>
<gene>
    <name evidence="1" type="ORF">PG993_008515</name>
</gene>
<organism evidence="1 2">
    <name type="scientific">Apiospora rasikravindrae</name>
    <dbReference type="NCBI Taxonomy" id="990691"/>
    <lineage>
        <taxon>Eukaryota</taxon>
        <taxon>Fungi</taxon>
        <taxon>Dikarya</taxon>
        <taxon>Ascomycota</taxon>
        <taxon>Pezizomycotina</taxon>
        <taxon>Sordariomycetes</taxon>
        <taxon>Xylariomycetidae</taxon>
        <taxon>Amphisphaeriales</taxon>
        <taxon>Apiosporaceae</taxon>
        <taxon>Apiospora</taxon>
    </lineage>
</organism>
<accession>A0ABR1T0K6</accession>
<dbReference type="Proteomes" id="UP001444661">
    <property type="component" value="Unassembled WGS sequence"/>
</dbReference>
<proteinExistence type="predicted"/>
<evidence type="ECO:0000313" key="1">
    <source>
        <dbReference type="EMBL" id="KAK8040104.1"/>
    </source>
</evidence>
<dbReference type="EMBL" id="JAQQWK010000006">
    <property type="protein sequence ID" value="KAK8040104.1"/>
    <property type="molecule type" value="Genomic_DNA"/>
</dbReference>
<keyword evidence="2" id="KW-1185">Reference proteome</keyword>